<dbReference type="Proteomes" id="UP001595756">
    <property type="component" value="Unassembled WGS sequence"/>
</dbReference>
<dbReference type="RefSeq" id="WP_376813732.1">
    <property type="nucleotide sequence ID" value="NZ_JBHSDY010000010.1"/>
</dbReference>
<name>A0ABV8S200_9BURK</name>
<organism evidence="1 2">
    <name type="scientific">Castellaniella hirudinis</name>
    <dbReference type="NCBI Taxonomy" id="1144617"/>
    <lineage>
        <taxon>Bacteria</taxon>
        <taxon>Pseudomonadati</taxon>
        <taxon>Pseudomonadota</taxon>
        <taxon>Betaproteobacteria</taxon>
        <taxon>Burkholderiales</taxon>
        <taxon>Alcaligenaceae</taxon>
        <taxon>Castellaniella</taxon>
    </lineage>
</organism>
<reference evidence="2" key="1">
    <citation type="journal article" date="2019" name="Int. J. Syst. Evol. Microbiol.">
        <title>The Global Catalogue of Microorganisms (GCM) 10K type strain sequencing project: providing services to taxonomists for standard genome sequencing and annotation.</title>
        <authorList>
            <consortium name="The Broad Institute Genomics Platform"/>
            <consortium name="The Broad Institute Genome Sequencing Center for Infectious Disease"/>
            <person name="Wu L."/>
            <person name="Ma J."/>
        </authorList>
    </citation>
    <scope>NUCLEOTIDE SEQUENCE [LARGE SCALE GENOMIC DNA]</scope>
    <source>
        <strain evidence="2">CGMCC 1.19029</strain>
    </source>
</reference>
<evidence type="ECO:0000313" key="2">
    <source>
        <dbReference type="Proteomes" id="UP001595756"/>
    </source>
</evidence>
<proteinExistence type="predicted"/>
<dbReference type="EMBL" id="JBHSDY010000010">
    <property type="protein sequence ID" value="MFC4299177.1"/>
    <property type="molecule type" value="Genomic_DNA"/>
</dbReference>
<gene>
    <name evidence="1" type="ORF">ACFO0J_14105</name>
</gene>
<accession>A0ABV8S200</accession>
<sequence length="82" mass="9159">MSLPGACRSPGAVFALGRPGSKKIVKARACAFVRFERRDQRFLSVISRVCRILRCLSGVPRRRILLLTEIVDGLIISTEINF</sequence>
<keyword evidence="2" id="KW-1185">Reference proteome</keyword>
<comment type="caution">
    <text evidence="1">The sequence shown here is derived from an EMBL/GenBank/DDBJ whole genome shotgun (WGS) entry which is preliminary data.</text>
</comment>
<protein>
    <submittedName>
        <fullName evidence="1">Uncharacterized protein</fullName>
    </submittedName>
</protein>
<evidence type="ECO:0000313" key="1">
    <source>
        <dbReference type="EMBL" id="MFC4299177.1"/>
    </source>
</evidence>